<dbReference type="STRING" id="66692.ABC1352"/>
<dbReference type="Proteomes" id="UP000001168">
    <property type="component" value="Chromosome"/>
</dbReference>
<dbReference type="Pfam" id="PF10711">
    <property type="entry name" value="DUF2513"/>
    <property type="match status" value="1"/>
</dbReference>
<evidence type="ECO:0008006" key="3">
    <source>
        <dbReference type="Google" id="ProtNLM"/>
    </source>
</evidence>
<name>Q5WIB5_SHOC1</name>
<dbReference type="HOGENOM" id="CLU_139712_2_0_9"/>
<dbReference type="OrthoDB" id="6960201at2"/>
<gene>
    <name evidence="1" type="ordered locus">ABC1352</name>
</gene>
<dbReference type="eggNOG" id="ENOG5033A72">
    <property type="taxonomic scope" value="Bacteria"/>
</dbReference>
<dbReference type="InterPro" id="IPR019650">
    <property type="entry name" value="DUF2513"/>
</dbReference>
<keyword evidence="2" id="KW-1185">Reference proteome</keyword>
<reference evidence="1 2" key="5">
    <citation type="journal article" date="2007" name="Extremophiles">
        <title>Intragenomic diversity of the V1 regions of 16S rRNA genes in high-alkaline protease-producing Bacillus clausii spp.</title>
        <authorList>
            <person name="Kageyama Y."/>
            <person name="Takaki Y."/>
            <person name="Shimamura S."/>
            <person name="Nishi S."/>
            <person name="Nogi Y."/>
            <person name="Uchimura K."/>
            <person name="Kobayashi T."/>
            <person name="Hitomi J."/>
            <person name="Ozaki K."/>
            <person name="Kawai S."/>
            <person name="Ito S."/>
            <person name="Horikoshi K."/>
        </authorList>
    </citation>
    <scope>NUCLEOTIDE SEQUENCE [LARGE SCALE GENOMIC DNA]</scope>
    <source>
        <strain evidence="1 2">KSM-K16</strain>
    </source>
</reference>
<dbReference type="RefSeq" id="WP_011246203.1">
    <property type="nucleotide sequence ID" value="NC_006582.1"/>
</dbReference>
<organism evidence="1 2">
    <name type="scientific">Shouchella clausii (strain KSM-K16)</name>
    <name type="common">Alkalihalobacillus clausii</name>
    <dbReference type="NCBI Taxonomy" id="66692"/>
    <lineage>
        <taxon>Bacteria</taxon>
        <taxon>Bacillati</taxon>
        <taxon>Bacillota</taxon>
        <taxon>Bacilli</taxon>
        <taxon>Bacillales</taxon>
        <taxon>Bacillaceae</taxon>
        <taxon>Shouchella</taxon>
    </lineage>
</organism>
<dbReference type="KEGG" id="bcl:ABC1352"/>
<protein>
    <recommendedName>
        <fullName evidence="3">DUF2513 domain-containing protein</fullName>
    </recommendedName>
</protein>
<proteinExistence type="predicted"/>
<reference evidence="1 2" key="2">
    <citation type="journal article" date="1995" name="Appl. Microbiol. Biotechnol.">
        <title>Purification and properties of an alkaline protease from alkalophilic Bacillus sp. KSM-K16.</title>
        <authorList>
            <person name="Kobayashi T."/>
            <person name="Hakamada Y."/>
            <person name="Adachi S."/>
            <person name="Hitomi J."/>
            <person name="Yoshimatsu T."/>
            <person name="Koike K."/>
            <person name="Kawai S."/>
            <person name="Ito S."/>
        </authorList>
    </citation>
    <scope>NUCLEOTIDE SEQUENCE [LARGE SCALE GENOMIC DNA]</scope>
    <source>
        <strain evidence="1 2">KSM-K16</strain>
    </source>
</reference>
<evidence type="ECO:0000313" key="2">
    <source>
        <dbReference type="Proteomes" id="UP000001168"/>
    </source>
</evidence>
<sequence>MSMERDMELIRDLLIEFKGYQAGSSVTADDEKEDYHIYLLLEAGLIEAEIRNYMGGSRSFDNLHITTAGHDFIDAAKNETVWKKTKDVLKQKGVEISGVPIGVLKELLKTKMKEYIGLQ</sequence>
<accession>Q5WIB5</accession>
<dbReference type="AlphaFoldDB" id="Q5WIB5"/>
<reference evidence="2" key="4">
    <citation type="submission" date="2003-10" db="EMBL/GenBank/DDBJ databases">
        <title>The complete genome sequence of the alkaliphilic Bacillus clausii KSM-K16.</title>
        <authorList>
            <person name="Takaki Y."/>
            <person name="Kageyama Y."/>
            <person name="Shimamura S."/>
            <person name="Suzuki H."/>
            <person name="Nishi S."/>
            <person name="Hatada Y."/>
            <person name="Kawai S."/>
            <person name="Ito S."/>
            <person name="Horikoshi K."/>
        </authorList>
    </citation>
    <scope>NUCLEOTIDE SEQUENCE [LARGE SCALE GENOMIC DNA]</scope>
    <source>
        <strain evidence="2">KSM-K16</strain>
    </source>
</reference>
<dbReference type="EMBL" id="AP006627">
    <property type="protein sequence ID" value="BAD63890.1"/>
    <property type="molecule type" value="Genomic_DNA"/>
</dbReference>
<reference evidence="1 2" key="3">
    <citation type="journal article" date="1997" name="Protein Eng.">
        <title>High-resolution crystal structure of M-protease: phylogeny aided analysis of the high-alkaline adaptation mechanism.</title>
        <authorList>
            <person name="Shirai T."/>
            <person name="Suzuki A."/>
            <person name="Yamane T."/>
            <person name="Ashida T."/>
            <person name="Kobayashi T."/>
            <person name="Ito S."/>
        </authorList>
    </citation>
    <scope>NUCLEOTIDE SEQUENCE [LARGE SCALE GENOMIC DNA]</scope>
    <source>
        <strain evidence="1 2">KSM-K16</strain>
    </source>
</reference>
<evidence type="ECO:0000313" key="1">
    <source>
        <dbReference type="EMBL" id="BAD63890.1"/>
    </source>
</evidence>
<reference evidence="1 2" key="1">
    <citation type="journal article" date="1994" name="J. Ferment. Bioeng.">
        <title>Molecular cloning and nucleotide sequence of the gene for an alkaline protease from the alkalophilic Bacillus sp. KSM-K16.</title>
        <authorList>
            <person name="Hakamada Y."/>
            <person name="Kobayashi T."/>
            <person name="Hitomi J."/>
            <person name="Kawai S."/>
            <person name="Ito S."/>
        </authorList>
    </citation>
    <scope>NUCLEOTIDE SEQUENCE [LARGE SCALE GENOMIC DNA]</scope>
    <source>
        <strain evidence="1 2">KSM-K16</strain>
    </source>
</reference>